<dbReference type="InterPro" id="IPR053146">
    <property type="entry name" value="QDO-like"/>
</dbReference>
<dbReference type="InterPro" id="IPR013096">
    <property type="entry name" value="Cupin_2"/>
</dbReference>
<gene>
    <name evidence="3" type="ORF">CLV71_102102</name>
</gene>
<dbReference type="Gene3D" id="2.60.120.10">
    <property type="entry name" value="Jelly Rolls"/>
    <property type="match status" value="1"/>
</dbReference>
<dbReference type="Proteomes" id="UP000294927">
    <property type="component" value="Unassembled WGS sequence"/>
</dbReference>
<evidence type="ECO:0000313" key="3">
    <source>
        <dbReference type="EMBL" id="TDV56041.1"/>
    </source>
</evidence>
<feature type="compositionally biased region" description="Basic and acidic residues" evidence="1">
    <location>
        <begin position="152"/>
        <end position="165"/>
    </location>
</feature>
<dbReference type="InterPro" id="IPR014710">
    <property type="entry name" value="RmlC-like_jellyroll"/>
</dbReference>
<dbReference type="CDD" id="cd02215">
    <property type="entry name" value="cupin_QDO_N_C"/>
    <property type="match status" value="1"/>
</dbReference>
<dbReference type="RefSeq" id="WP_133901335.1">
    <property type="nucleotide sequence ID" value="NZ_SOCP01000002.1"/>
</dbReference>
<dbReference type="AlphaFoldDB" id="A0A4V6Q6Z2"/>
<comment type="caution">
    <text evidence="3">The sequence shown here is derived from an EMBL/GenBank/DDBJ whole genome shotgun (WGS) entry which is preliminary data.</text>
</comment>
<feature type="domain" description="Cupin type-2" evidence="2">
    <location>
        <begin position="45"/>
        <end position="112"/>
    </location>
</feature>
<reference evidence="3 4" key="1">
    <citation type="submission" date="2019-03" db="EMBL/GenBank/DDBJ databases">
        <title>Genomic Encyclopedia of Archaeal and Bacterial Type Strains, Phase II (KMG-II): from individual species to whole genera.</title>
        <authorList>
            <person name="Goeker M."/>
        </authorList>
    </citation>
    <scope>NUCLEOTIDE SEQUENCE [LARGE SCALE GENOMIC DNA]</scope>
    <source>
        <strain evidence="3 4">DSM 45499</strain>
    </source>
</reference>
<name>A0A4V6Q6Z2_9PSEU</name>
<evidence type="ECO:0000259" key="2">
    <source>
        <dbReference type="Pfam" id="PF07883"/>
    </source>
</evidence>
<evidence type="ECO:0000313" key="4">
    <source>
        <dbReference type="Proteomes" id="UP000294927"/>
    </source>
</evidence>
<dbReference type="Pfam" id="PF07883">
    <property type="entry name" value="Cupin_2"/>
    <property type="match status" value="1"/>
</dbReference>
<sequence>MTDPSAQTALVPAGQGPTTWFDGNVYTVKASAETTNGALSVLESSILPGNGPPLHVHTQEDEAFYVLSGRLSFTVGDEQFVGKAGDFVFVPRGTPHCFTNVGAHVAHTIFVYTPAGFEKFFVEAGDPAVPGMPIPTWGPAEFERATKIAARHGWEGPRSEQEAGRQRAVNAT</sequence>
<evidence type="ECO:0000256" key="1">
    <source>
        <dbReference type="SAM" id="MobiDB-lite"/>
    </source>
</evidence>
<accession>A0A4V6Q6Z2</accession>
<dbReference type="InterPro" id="IPR011051">
    <property type="entry name" value="RmlC_Cupin_sf"/>
</dbReference>
<dbReference type="EMBL" id="SOCP01000002">
    <property type="protein sequence ID" value="TDV56041.1"/>
    <property type="molecule type" value="Genomic_DNA"/>
</dbReference>
<proteinExistence type="predicted"/>
<dbReference type="PANTHER" id="PTHR36440">
    <property type="entry name" value="PUTATIVE (AFU_ORTHOLOGUE AFUA_8G07350)-RELATED"/>
    <property type="match status" value="1"/>
</dbReference>
<dbReference type="PANTHER" id="PTHR36440:SF1">
    <property type="entry name" value="PUTATIVE (AFU_ORTHOLOGUE AFUA_8G07350)-RELATED"/>
    <property type="match status" value="1"/>
</dbReference>
<dbReference type="SUPFAM" id="SSF51182">
    <property type="entry name" value="RmlC-like cupins"/>
    <property type="match status" value="1"/>
</dbReference>
<organism evidence="3 4">
    <name type="scientific">Actinophytocola oryzae</name>
    <dbReference type="NCBI Taxonomy" id="502181"/>
    <lineage>
        <taxon>Bacteria</taxon>
        <taxon>Bacillati</taxon>
        <taxon>Actinomycetota</taxon>
        <taxon>Actinomycetes</taxon>
        <taxon>Pseudonocardiales</taxon>
        <taxon>Pseudonocardiaceae</taxon>
    </lineage>
</organism>
<protein>
    <submittedName>
        <fullName evidence="3">Cupin domain-containing protein</fullName>
    </submittedName>
</protein>
<dbReference type="OrthoDB" id="9791637at2"/>
<feature type="region of interest" description="Disordered" evidence="1">
    <location>
        <begin position="152"/>
        <end position="172"/>
    </location>
</feature>
<keyword evidence="4" id="KW-1185">Reference proteome</keyword>